<name>A0A7U2F919_PHANO</name>
<protein>
    <submittedName>
        <fullName evidence="1">Uncharacterized protein</fullName>
    </submittedName>
</protein>
<organism evidence="1 2">
    <name type="scientific">Phaeosphaeria nodorum (strain SN15 / ATCC MYA-4574 / FGSC 10173)</name>
    <name type="common">Glume blotch fungus</name>
    <name type="synonym">Parastagonospora nodorum</name>
    <dbReference type="NCBI Taxonomy" id="321614"/>
    <lineage>
        <taxon>Eukaryota</taxon>
        <taxon>Fungi</taxon>
        <taxon>Dikarya</taxon>
        <taxon>Ascomycota</taxon>
        <taxon>Pezizomycotina</taxon>
        <taxon>Dothideomycetes</taxon>
        <taxon>Pleosporomycetidae</taxon>
        <taxon>Pleosporales</taxon>
        <taxon>Pleosporineae</taxon>
        <taxon>Phaeosphaeriaceae</taxon>
        <taxon>Parastagonospora</taxon>
    </lineage>
</organism>
<dbReference type="AlphaFoldDB" id="A0A7U2F919"/>
<evidence type="ECO:0000313" key="1">
    <source>
        <dbReference type="EMBL" id="QRD00658.1"/>
    </source>
</evidence>
<dbReference type="Proteomes" id="UP000663193">
    <property type="component" value="Chromosome 11"/>
</dbReference>
<gene>
    <name evidence="1" type="ORF">JI435_092050</name>
</gene>
<keyword evidence="2" id="KW-1185">Reference proteome</keyword>
<reference evidence="2" key="1">
    <citation type="journal article" date="2021" name="BMC Genomics">
        <title>Chromosome-level genome assembly and manually-curated proteome of model necrotroph Parastagonospora nodorum Sn15 reveals a genome-wide trove of candidate effector homologs, and redundancy of virulence-related functions within an accessory chromosome.</title>
        <authorList>
            <person name="Bertazzoni S."/>
            <person name="Jones D.A.B."/>
            <person name="Phan H.T."/>
            <person name="Tan K.-C."/>
            <person name="Hane J.K."/>
        </authorList>
    </citation>
    <scope>NUCLEOTIDE SEQUENCE [LARGE SCALE GENOMIC DNA]</scope>
    <source>
        <strain evidence="2">SN15 / ATCC MYA-4574 / FGSC 10173)</strain>
    </source>
</reference>
<proteinExistence type="predicted"/>
<sequence>MLQHVQLRQRRPIELGCTTPVSSLQQQAAGGSLRTKLKCISNPQHCVHSRAEQLSYRLLIPGVFGTTSTCRFASGCIGQLNIAYGIFILRSLYNYDGTLAQPT</sequence>
<dbReference type="VEuPathDB" id="FungiDB:JI435_092050"/>
<evidence type="ECO:0000313" key="2">
    <source>
        <dbReference type="Proteomes" id="UP000663193"/>
    </source>
</evidence>
<accession>A0A7U2F919</accession>
<dbReference type="EMBL" id="CP069033">
    <property type="protein sequence ID" value="QRD00658.1"/>
    <property type="molecule type" value="Genomic_DNA"/>
</dbReference>